<keyword evidence="1" id="KW-0732">Signal</keyword>
<dbReference type="OMA" id="FAPCTEP"/>
<proteinExistence type="predicted"/>
<evidence type="ECO:0000313" key="3">
    <source>
        <dbReference type="RefSeq" id="XP_030080420.1"/>
    </source>
</evidence>
<dbReference type="Proteomes" id="UP000504633">
    <property type="component" value="Unplaced"/>
</dbReference>
<sequence>MSLQAKFQCAVLFVILFPRQSRALRYIFDPEFDDFFDDCHNSASNVINIHELCDLSELTFMREDDKMSVVGNVTIKWNIQLGDRIEASFQLFRFDRINWQQTPFGMTVHNFCPILFDEPQYWYKYWTKYIINKEEVKEKCFYSGSKLIHEPFTISMIFDFTGLPLHGRYKIVTTVKAFNSENVEREISACFEVEGKFHKNPFKIEANNHTMLLQSKYLYVVYFISLLVRQSSALKYLFVPENDELYGDCQNQPNNVLNVHEMSDLSELSFTREDDKILVFGNCTFKWNIQHGDRIAASFQLFRFDRINWQQTPFGMTVHNFCPILFDEPQTWYKYWTKYVTNKEQVKNECLYPGTKFIHMPFAINMIIDLTGLPLNGRYKIVVTFKAFSPKNVERTTSVCIEIEGAFERLN</sequence>
<dbReference type="OrthoDB" id="7975395at2759"/>
<name>A0A6J2SW76_DROHY</name>
<evidence type="ECO:0000256" key="1">
    <source>
        <dbReference type="SAM" id="SignalP"/>
    </source>
</evidence>
<organism evidence="2 3">
    <name type="scientific">Drosophila hydei</name>
    <name type="common">Fruit fly</name>
    <dbReference type="NCBI Taxonomy" id="7224"/>
    <lineage>
        <taxon>Eukaryota</taxon>
        <taxon>Metazoa</taxon>
        <taxon>Ecdysozoa</taxon>
        <taxon>Arthropoda</taxon>
        <taxon>Hexapoda</taxon>
        <taxon>Insecta</taxon>
        <taxon>Pterygota</taxon>
        <taxon>Neoptera</taxon>
        <taxon>Endopterygota</taxon>
        <taxon>Diptera</taxon>
        <taxon>Brachycera</taxon>
        <taxon>Muscomorpha</taxon>
        <taxon>Ephydroidea</taxon>
        <taxon>Drosophilidae</taxon>
        <taxon>Drosophila</taxon>
    </lineage>
</organism>
<accession>A0A6J2SW76</accession>
<keyword evidence="2" id="KW-1185">Reference proteome</keyword>
<dbReference type="AlphaFoldDB" id="A0A6J2SW76"/>
<dbReference type="SMART" id="SM00675">
    <property type="entry name" value="DM11"/>
    <property type="match status" value="2"/>
</dbReference>
<gene>
    <name evidence="3" type="primary">LOC111605043</name>
</gene>
<dbReference type="GeneID" id="111605043"/>
<dbReference type="KEGG" id="dhe:111605043"/>
<protein>
    <submittedName>
        <fullName evidence="3">Uncharacterized protein LOC111605043</fullName>
    </submittedName>
</protein>
<feature type="signal peptide" evidence="1">
    <location>
        <begin position="1"/>
        <end position="23"/>
    </location>
</feature>
<feature type="chain" id="PRO_5026965430" evidence="1">
    <location>
        <begin position="24"/>
        <end position="411"/>
    </location>
</feature>
<reference evidence="3" key="1">
    <citation type="submission" date="2025-08" db="UniProtKB">
        <authorList>
            <consortium name="RefSeq"/>
        </authorList>
    </citation>
    <scope>IDENTIFICATION</scope>
    <source>
        <strain evidence="3">15085-1641.00</strain>
        <tissue evidence="3">Whole body</tissue>
    </source>
</reference>
<evidence type="ECO:0000313" key="2">
    <source>
        <dbReference type="Proteomes" id="UP000504633"/>
    </source>
</evidence>
<dbReference type="RefSeq" id="XP_030080420.1">
    <property type="nucleotide sequence ID" value="XM_030224560.1"/>
</dbReference>
<dbReference type="InterPro" id="IPR006601">
    <property type="entry name" value="Uncharacterised_DM11_DROME"/>
</dbReference>